<accession>A0A5B8M3B0</accession>
<dbReference type="SUPFAM" id="SSF53067">
    <property type="entry name" value="Actin-like ATPase domain"/>
    <property type="match status" value="2"/>
</dbReference>
<keyword evidence="3" id="KW-1185">Reference proteome</keyword>
<dbReference type="Gene3D" id="3.30.420.40">
    <property type="match status" value="2"/>
</dbReference>
<evidence type="ECO:0000313" key="2">
    <source>
        <dbReference type="EMBL" id="QDZ14439.1"/>
    </source>
</evidence>
<dbReference type="InterPro" id="IPR043129">
    <property type="entry name" value="ATPase_NBD"/>
</dbReference>
<name>A0A5B8M3B0_9MICO</name>
<dbReference type="InterPro" id="IPR002731">
    <property type="entry name" value="ATPase_BadF"/>
</dbReference>
<protein>
    <recommendedName>
        <fullName evidence="1">ATPase BadF/BadG/BcrA/BcrD type domain-containing protein</fullName>
    </recommendedName>
</protein>
<evidence type="ECO:0000259" key="1">
    <source>
        <dbReference type="Pfam" id="PF01869"/>
    </source>
</evidence>
<dbReference type="KEGG" id="huw:FPZ11_06400"/>
<evidence type="ECO:0000313" key="3">
    <source>
        <dbReference type="Proteomes" id="UP000320216"/>
    </source>
</evidence>
<gene>
    <name evidence="2" type="ORF">FPZ11_06400</name>
</gene>
<dbReference type="AlphaFoldDB" id="A0A5B8M3B0"/>
<dbReference type="Pfam" id="PF01869">
    <property type="entry name" value="BcrAD_BadFG"/>
    <property type="match status" value="1"/>
</dbReference>
<reference evidence="2 3" key="1">
    <citation type="submission" date="2019-07" db="EMBL/GenBank/DDBJ databases">
        <title>Full genome sequence of Humibacter sp. WJ7-1.</title>
        <authorList>
            <person name="Im W.-T."/>
        </authorList>
    </citation>
    <scope>NUCLEOTIDE SEQUENCE [LARGE SCALE GENOMIC DNA]</scope>
    <source>
        <strain evidence="2 3">WJ7-1</strain>
    </source>
</reference>
<proteinExistence type="predicted"/>
<feature type="domain" description="ATPase BadF/BadG/BcrA/BcrD type" evidence="1">
    <location>
        <begin position="48"/>
        <end position="216"/>
    </location>
</feature>
<sequence>MCRFGGRGHVEKSVSLRRGLTEKYYQDSPPDFQAPKSKSNRMETLLAVDAGGTSTRAVVVNTDGRCIGYGRAGSGNPISSGTEHASREVSAAASAALAQASLRNVTASTVLAMAGSRTYVSTDWITSALGVIGVVGEVVLESDLLATFCSGAWEHDGYAIVAGTGAAAIRVRDGRQDLSADGLGWLLGDDGSGFWIGNRVVRAAAAQLDGRGPQTGLTALALAATGIPSDTSTEPGEDGRPEALRLLLDAVYGLRPIELARFAPLVFAAGDDPVAGSIITDARSALHTTLKAIDTPEVTGPAVGGGGVLGTLGLPLDGLEGVTEMRQVADGTVGAAVLALRDNGIDVDRAMFERVRDSLEELRA</sequence>
<dbReference type="PANTHER" id="PTHR43190:SF3">
    <property type="entry name" value="N-ACETYL-D-GLUCOSAMINE KINASE"/>
    <property type="match status" value="1"/>
</dbReference>
<dbReference type="PANTHER" id="PTHR43190">
    <property type="entry name" value="N-ACETYL-D-GLUCOSAMINE KINASE"/>
    <property type="match status" value="1"/>
</dbReference>
<dbReference type="EMBL" id="CP042305">
    <property type="protein sequence ID" value="QDZ14439.1"/>
    <property type="molecule type" value="Genomic_DNA"/>
</dbReference>
<dbReference type="OrthoDB" id="8701357at2"/>
<organism evidence="2 3">
    <name type="scientific">Humibacter ginsenosidimutans</name>
    <dbReference type="NCBI Taxonomy" id="2599293"/>
    <lineage>
        <taxon>Bacteria</taxon>
        <taxon>Bacillati</taxon>
        <taxon>Actinomycetota</taxon>
        <taxon>Actinomycetes</taxon>
        <taxon>Micrococcales</taxon>
        <taxon>Microbacteriaceae</taxon>
        <taxon>Humibacter</taxon>
    </lineage>
</organism>
<dbReference type="Proteomes" id="UP000320216">
    <property type="component" value="Chromosome"/>
</dbReference>
<dbReference type="InterPro" id="IPR052519">
    <property type="entry name" value="Euk-type_GlcNAc_Kinase"/>
</dbReference>